<organism evidence="2 3">
    <name type="scientific">Streptomyces hyaluromycini</name>
    <dbReference type="NCBI Taxonomy" id="1377993"/>
    <lineage>
        <taxon>Bacteria</taxon>
        <taxon>Bacillati</taxon>
        <taxon>Actinomycetota</taxon>
        <taxon>Actinomycetes</taxon>
        <taxon>Kitasatosporales</taxon>
        <taxon>Streptomycetaceae</taxon>
        <taxon>Streptomyces</taxon>
    </lineage>
</organism>
<dbReference type="Proteomes" id="UP001474181">
    <property type="component" value="Unassembled WGS sequence"/>
</dbReference>
<comment type="caution">
    <text evidence="2">The sequence shown here is derived from an EMBL/GenBank/DDBJ whole genome shotgun (WGS) entry which is preliminary data.</text>
</comment>
<evidence type="ECO:0000313" key="2">
    <source>
        <dbReference type="EMBL" id="MER7178441.1"/>
    </source>
</evidence>
<gene>
    <name evidence="2" type="ORF">ABT404_02925</name>
</gene>
<keyword evidence="3" id="KW-1185">Reference proteome</keyword>
<protein>
    <submittedName>
        <fullName evidence="2">Uncharacterized protein</fullName>
    </submittedName>
</protein>
<name>A0ABV1WNK2_9ACTN</name>
<feature type="compositionally biased region" description="Basic and acidic residues" evidence="1">
    <location>
        <begin position="21"/>
        <end position="35"/>
    </location>
</feature>
<feature type="region of interest" description="Disordered" evidence="1">
    <location>
        <begin position="21"/>
        <end position="42"/>
    </location>
</feature>
<sequence length="42" mass="4561">MLLALVTTVMTVPLLSLLDRRDARPRASAETHEGEEPAATLD</sequence>
<proteinExistence type="predicted"/>
<evidence type="ECO:0000256" key="1">
    <source>
        <dbReference type="SAM" id="MobiDB-lite"/>
    </source>
</evidence>
<reference evidence="2 3" key="1">
    <citation type="submission" date="2024-06" db="EMBL/GenBank/DDBJ databases">
        <title>The Natural Products Discovery Center: Release of the First 8490 Sequenced Strains for Exploring Actinobacteria Biosynthetic Diversity.</title>
        <authorList>
            <person name="Kalkreuter E."/>
            <person name="Kautsar S.A."/>
            <person name="Yang D."/>
            <person name="Bader C.D."/>
            <person name="Teijaro C.N."/>
            <person name="Fluegel L."/>
            <person name="Davis C.M."/>
            <person name="Simpson J.R."/>
            <person name="Lauterbach L."/>
            <person name="Steele A.D."/>
            <person name="Gui C."/>
            <person name="Meng S."/>
            <person name="Li G."/>
            <person name="Viehrig K."/>
            <person name="Ye F."/>
            <person name="Su P."/>
            <person name="Kiefer A.F."/>
            <person name="Nichols A."/>
            <person name="Cepeda A.J."/>
            <person name="Yan W."/>
            <person name="Fan B."/>
            <person name="Jiang Y."/>
            <person name="Adhikari A."/>
            <person name="Zheng C.-J."/>
            <person name="Schuster L."/>
            <person name="Cowan T.M."/>
            <person name="Smanski M.J."/>
            <person name="Chevrette M.G."/>
            <person name="De Carvalho L.P.S."/>
            <person name="Shen B."/>
        </authorList>
    </citation>
    <scope>NUCLEOTIDE SEQUENCE [LARGE SCALE GENOMIC DNA]</scope>
    <source>
        <strain evidence="2 3">NPDC000234</strain>
    </source>
</reference>
<dbReference type="EMBL" id="JBEPEK010000011">
    <property type="protein sequence ID" value="MER7178441.1"/>
    <property type="molecule type" value="Genomic_DNA"/>
</dbReference>
<accession>A0ABV1WNK2</accession>
<evidence type="ECO:0000313" key="3">
    <source>
        <dbReference type="Proteomes" id="UP001474181"/>
    </source>
</evidence>